<evidence type="ECO:0000313" key="4">
    <source>
        <dbReference type="Proteomes" id="UP000034617"/>
    </source>
</evidence>
<evidence type="ECO:0000313" key="3">
    <source>
        <dbReference type="EMBL" id="KKT37943.1"/>
    </source>
</evidence>
<dbReference type="InterPro" id="IPR052159">
    <property type="entry name" value="Competence_DNA_uptake"/>
</dbReference>
<dbReference type="InterPro" id="IPR001279">
    <property type="entry name" value="Metallo-B-lactamas"/>
</dbReference>
<feature type="domain" description="Metallo-beta-lactamase" evidence="2">
    <location>
        <begin position="39"/>
        <end position="268"/>
    </location>
</feature>
<reference evidence="3 4" key="1">
    <citation type="journal article" date="2015" name="Nature">
        <title>rRNA introns, odd ribosomes, and small enigmatic genomes across a large radiation of phyla.</title>
        <authorList>
            <person name="Brown C.T."/>
            <person name="Hug L.A."/>
            <person name="Thomas B.C."/>
            <person name="Sharon I."/>
            <person name="Castelle C.J."/>
            <person name="Singh A."/>
            <person name="Wilkins M.J."/>
            <person name="Williams K.H."/>
            <person name="Banfield J.F."/>
        </authorList>
    </citation>
    <scope>NUCLEOTIDE SEQUENCE [LARGE SCALE GENOMIC DNA]</scope>
</reference>
<feature type="transmembrane region" description="Helical" evidence="1">
    <location>
        <begin position="7"/>
        <end position="27"/>
    </location>
</feature>
<proteinExistence type="predicted"/>
<gene>
    <name evidence="3" type="ORF">UW22_C0016G0006</name>
</gene>
<dbReference type="PANTHER" id="PTHR30619:SF1">
    <property type="entry name" value="RECOMBINATION PROTEIN 2"/>
    <property type="match status" value="1"/>
</dbReference>
<dbReference type="InterPro" id="IPR036866">
    <property type="entry name" value="RibonucZ/Hydroxyglut_hydro"/>
</dbReference>
<dbReference type="PATRIC" id="fig|1618447.3.peg.571"/>
<protein>
    <submittedName>
        <fullName evidence="3">Internalization-related competence protein ComEC/Rec2 protein</fullName>
    </submittedName>
</protein>
<evidence type="ECO:0000259" key="2">
    <source>
        <dbReference type="Pfam" id="PF00753"/>
    </source>
</evidence>
<dbReference type="Proteomes" id="UP000034617">
    <property type="component" value="Unassembled WGS sequence"/>
</dbReference>
<organism evidence="3 4">
    <name type="scientific">Candidatus Gottesmanbacteria bacterium GW2011_GWB1_44_11c</name>
    <dbReference type="NCBI Taxonomy" id="1618447"/>
    <lineage>
        <taxon>Bacteria</taxon>
        <taxon>Candidatus Gottesmaniibacteriota</taxon>
    </lineage>
</organism>
<comment type="caution">
    <text evidence="3">The sequence shown here is derived from an EMBL/GenBank/DDBJ whole genome shotgun (WGS) entry which is preliminary data.</text>
</comment>
<dbReference type="AlphaFoldDB" id="A0A0G1GUM2"/>
<name>A0A0G1GUM2_9BACT</name>
<dbReference type="Pfam" id="PF00753">
    <property type="entry name" value="Lactamase_B"/>
    <property type="match status" value="1"/>
</dbReference>
<dbReference type="InterPro" id="IPR035681">
    <property type="entry name" value="ComA-like_MBL"/>
</dbReference>
<keyword evidence="1" id="KW-1133">Transmembrane helix</keyword>
<keyword evidence="1" id="KW-0472">Membrane</keyword>
<sequence>MIRLRVGYVITGIITGLLLVLSFFTTIPDGKLHVILCDVGQGDGIYIRFPDGKDMIVDGGPGNKIIGCLSRHMPFWDRTIDMVLLTHPQKDHLNGLISVLERYRIEYFVRSDVHNATDGFEKLKTLVKQKHIAEKFVTAGETITVGPSILSVVWPSKEQIALMKPSYTSYSSSVSNTGSVLGAATNIDLNDGSVVLSLSYGTFDALFMGDADSRVQGKITSSLRPGLGGIQRPGLAQDGILELFKVPHHGSKTGLTDAFLQKISFTRPVLVKQDFSLSQKKPLAVISVGQNSYGHPSSEIIQKLESAGFHTLRTDKEGDIEIVSDGTTWSYTSSKN</sequence>
<keyword evidence="1" id="KW-0812">Transmembrane</keyword>
<dbReference type="Gene3D" id="3.60.15.10">
    <property type="entry name" value="Ribonuclease Z/Hydroxyacylglutathione hydrolase-like"/>
    <property type="match status" value="1"/>
</dbReference>
<dbReference type="EMBL" id="LCHM01000016">
    <property type="protein sequence ID" value="KKT37943.1"/>
    <property type="molecule type" value="Genomic_DNA"/>
</dbReference>
<evidence type="ECO:0000256" key="1">
    <source>
        <dbReference type="SAM" id="Phobius"/>
    </source>
</evidence>
<dbReference type="SUPFAM" id="SSF56281">
    <property type="entry name" value="Metallo-hydrolase/oxidoreductase"/>
    <property type="match status" value="1"/>
</dbReference>
<dbReference type="CDD" id="cd07731">
    <property type="entry name" value="ComA-like_MBL-fold"/>
    <property type="match status" value="1"/>
</dbReference>
<accession>A0A0G1GUM2</accession>
<dbReference type="PANTHER" id="PTHR30619">
    <property type="entry name" value="DNA INTERNALIZATION/COMPETENCE PROTEIN COMEC/REC2"/>
    <property type="match status" value="1"/>
</dbReference>